<feature type="transmembrane region" description="Helical" evidence="1">
    <location>
        <begin position="46"/>
        <end position="66"/>
    </location>
</feature>
<dbReference type="EMBL" id="JBDKWZ010000025">
    <property type="protein sequence ID" value="MEN7551661.1"/>
    <property type="molecule type" value="Genomic_DNA"/>
</dbReference>
<name>A0AAW9SLN4_9BACT</name>
<keyword evidence="3" id="KW-1185">Reference proteome</keyword>
<proteinExistence type="predicted"/>
<dbReference type="AlphaFoldDB" id="A0AAW9SLN4"/>
<accession>A0AAW9SLN4</accession>
<feature type="transmembrane region" description="Helical" evidence="1">
    <location>
        <begin position="6"/>
        <end position="34"/>
    </location>
</feature>
<feature type="transmembrane region" description="Helical" evidence="1">
    <location>
        <begin position="86"/>
        <end position="110"/>
    </location>
</feature>
<sequence>MKWIQYLILTLIIVSSHLFLSGIFQITMLCLAGLSLPFWWQNNPLSLLPSILILEILILTALSLQLTFDSEHLRLLAQNTSISSPLWLLMIGGLNLINTTLCLFLPYLIIKIWIRPQMQETRKINSSNALNLKPSNA</sequence>
<keyword evidence="1" id="KW-1133">Transmembrane helix</keyword>
<dbReference type="RefSeq" id="WP_346824440.1">
    <property type="nucleotide sequence ID" value="NZ_JBDKWZ010000025.1"/>
</dbReference>
<reference evidence="2 3" key="1">
    <citation type="submission" date="2024-04" db="EMBL/GenBank/DDBJ databases">
        <title>Novel genus in family Flammeovirgaceae.</title>
        <authorList>
            <person name="Nguyen T.H."/>
            <person name="Vuong T.Q."/>
            <person name="Le H."/>
            <person name="Kim S.-G."/>
        </authorList>
    </citation>
    <scope>NUCLEOTIDE SEQUENCE [LARGE SCALE GENOMIC DNA]</scope>
    <source>
        <strain evidence="2 3">JCM 23209</strain>
    </source>
</reference>
<keyword evidence="1" id="KW-0472">Membrane</keyword>
<organism evidence="2 3">
    <name type="scientific">Rapidithrix thailandica</name>
    <dbReference type="NCBI Taxonomy" id="413964"/>
    <lineage>
        <taxon>Bacteria</taxon>
        <taxon>Pseudomonadati</taxon>
        <taxon>Bacteroidota</taxon>
        <taxon>Cytophagia</taxon>
        <taxon>Cytophagales</taxon>
        <taxon>Flammeovirgaceae</taxon>
        <taxon>Rapidithrix</taxon>
    </lineage>
</organism>
<keyword evidence="1" id="KW-0812">Transmembrane</keyword>
<evidence type="ECO:0000256" key="1">
    <source>
        <dbReference type="SAM" id="Phobius"/>
    </source>
</evidence>
<evidence type="ECO:0000313" key="2">
    <source>
        <dbReference type="EMBL" id="MEN7551661.1"/>
    </source>
</evidence>
<evidence type="ECO:0000313" key="3">
    <source>
        <dbReference type="Proteomes" id="UP001403385"/>
    </source>
</evidence>
<evidence type="ECO:0008006" key="4">
    <source>
        <dbReference type="Google" id="ProtNLM"/>
    </source>
</evidence>
<protein>
    <recommendedName>
        <fullName evidence="4">NADH dehydrogenase subunit 6</fullName>
    </recommendedName>
</protein>
<comment type="caution">
    <text evidence="2">The sequence shown here is derived from an EMBL/GenBank/DDBJ whole genome shotgun (WGS) entry which is preliminary data.</text>
</comment>
<dbReference type="Proteomes" id="UP001403385">
    <property type="component" value="Unassembled WGS sequence"/>
</dbReference>
<gene>
    <name evidence="2" type="ORF">AAG747_27345</name>
</gene>